<evidence type="ECO:0000313" key="3">
    <source>
        <dbReference type="Proteomes" id="UP001328107"/>
    </source>
</evidence>
<feature type="compositionally biased region" description="Polar residues" evidence="1">
    <location>
        <begin position="35"/>
        <end position="46"/>
    </location>
</feature>
<feature type="region of interest" description="Disordered" evidence="1">
    <location>
        <begin position="314"/>
        <end position="357"/>
    </location>
</feature>
<gene>
    <name evidence="2" type="ORF">PMAYCL1PPCAC_14760</name>
</gene>
<comment type="caution">
    <text evidence="2">The sequence shown here is derived from an EMBL/GenBank/DDBJ whole genome shotgun (WGS) entry which is preliminary data.</text>
</comment>
<dbReference type="AlphaFoldDB" id="A0AAN5HX66"/>
<protein>
    <submittedName>
        <fullName evidence="2">Uncharacterized protein</fullName>
    </submittedName>
</protein>
<feature type="region of interest" description="Disordered" evidence="1">
    <location>
        <begin position="1"/>
        <end position="87"/>
    </location>
</feature>
<evidence type="ECO:0000256" key="1">
    <source>
        <dbReference type="SAM" id="MobiDB-lite"/>
    </source>
</evidence>
<feature type="non-terminal residue" evidence="2">
    <location>
        <position position="407"/>
    </location>
</feature>
<feature type="compositionally biased region" description="Basic residues" evidence="1">
    <location>
        <begin position="332"/>
        <end position="346"/>
    </location>
</feature>
<accession>A0AAN5HX66</accession>
<feature type="region of interest" description="Disordered" evidence="1">
    <location>
        <begin position="386"/>
        <end position="407"/>
    </location>
</feature>
<feature type="compositionally biased region" description="Low complexity" evidence="1">
    <location>
        <begin position="252"/>
        <end position="274"/>
    </location>
</feature>
<name>A0AAN5HX66_9BILA</name>
<feature type="region of interest" description="Disordered" evidence="1">
    <location>
        <begin position="231"/>
        <end position="274"/>
    </location>
</feature>
<dbReference type="Proteomes" id="UP001328107">
    <property type="component" value="Unassembled WGS sequence"/>
</dbReference>
<sequence>MAHRGRRPSFTILEDDAPAANPNRPAPSAPRVQVQLRSARQVSNEGNVRRSSLSSTSGSRSRTGSSLSSTSVSSSTSMGGHYSDASTGASLTGAPLSHGSSQYYYDNQELVAAYPADENQLHFYDRENLRPAQPGYMPTTPERARLAANDYAQQRQRPLSPVAPLYRVQNVSAGYVNQNAEMAQAPPQQLVQAAPQQYYNAPAAQAAPRSPVQVIPQQYNNVPVAQAAQPTAGYPQMNGNAILIQPPPQSDPPQYNNAPVAQAAPQPSPQVLPQQFYNDPAAQARSPWYGQQQQCGGNGCADLRADLGCGLQAALGAPRSPRPPRVSQGSLRSRRSSRSSRRRSSRSRNSCRPPKTKVSLKLKSLRLIVSELQTEDDETIVDLTVPTTSIEGLPPNGDRRKSSKKKK</sequence>
<reference evidence="3" key="1">
    <citation type="submission" date="2022-10" db="EMBL/GenBank/DDBJ databases">
        <title>Genome assembly of Pristionchus species.</title>
        <authorList>
            <person name="Yoshida K."/>
            <person name="Sommer R.J."/>
        </authorList>
    </citation>
    <scope>NUCLEOTIDE SEQUENCE [LARGE SCALE GENOMIC DNA]</scope>
    <source>
        <strain evidence="3">RS5460</strain>
    </source>
</reference>
<keyword evidence="3" id="KW-1185">Reference proteome</keyword>
<organism evidence="2 3">
    <name type="scientific">Pristionchus mayeri</name>
    <dbReference type="NCBI Taxonomy" id="1317129"/>
    <lineage>
        <taxon>Eukaryota</taxon>
        <taxon>Metazoa</taxon>
        <taxon>Ecdysozoa</taxon>
        <taxon>Nematoda</taxon>
        <taxon>Chromadorea</taxon>
        <taxon>Rhabditida</taxon>
        <taxon>Rhabditina</taxon>
        <taxon>Diplogasteromorpha</taxon>
        <taxon>Diplogasteroidea</taxon>
        <taxon>Neodiplogasteridae</taxon>
        <taxon>Pristionchus</taxon>
    </lineage>
</organism>
<dbReference type="EMBL" id="BTRK01000003">
    <property type="protein sequence ID" value="GMR44564.1"/>
    <property type="molecule type" value="Genomic_DNA"/>
</dbReference>
<proteinExistence type="predicted"/>
<feature type="compositionally biased region" description="Low complexity" evidence="1">
    <location>
        <begin position="49"/>
        <end position="77"/>
    </location>
</feature>
<evidence type="ECO:0000313" key="2">
    <source>
        <dbReference type="EMBL" id="GMR44564.1"/>
    </source>
</evidence>